<dbReference type="GO" id="GO:0008199">
    <property type="term" value="F:ferric iron binding"/>
    <property type="evidence" value="ECO:0007669"/>
    <property type="project" value="InterPro"/>
</dbReference>
<dbReference type="AlphaFoldDB" id="A0A4P2Q9E3"/>
<dbReference type="EMBL" id="CP012670">
    <property type="protein sequence ID" value="AUX25703.1"/>
    <property type="molecule type" value="Genomic_DNA"/>
</dbReference>
<evidence type="ECO:0000256" key="1">
    <source>
        <dbReference type="SAM" id="MobiDB-lite"/>
    </source>
</evidence>
<dbReference type="PANTHER" id="PTHR34315:SF1">
    <property type="entry name" value="INTRADIOL RING-CLEAVAGE DIOXYGENASES DOMAIN-CONTAINING PROTEIN-RELATED"/>
    <property type="match status" value="1"/>
</dbReference>
<evidence type="ECO:0000313" key="4">
    <source>
        <dbReference type="Proteomes" id="UP000295781"/>
    </source>
</evidence>
<proteinExistence type="predicted"/>
<dbReference type="PANTHER" id="PTHR34315">
    <property type="match status" value="1"/>
</dbReference>
<organism evidence="3 4">
    <name type="scientific">Sorangium cellulosum</name>
    <name type="common">Polyangium cellulosum</name>
    <dbReference type="NCBI Taxonomy" id="56"/>
    <lineage>
        <taxon>Bacteria</taxon>
        <taxon>Pseudomonadati</taxon>
        <taxon>Myxococcota</taxon>
        <taxon>Polyangia</taxon>
        <taxon>Polyangiales</taxon>
        <taxon>Polyangiaceae</taxon>
        <taxon>Sorangium</taxon>
    </lineage>
</organism>
<protein>
    <recommendedName>
        <fullName evidence="2">Intradiol ring-cleavage dioxygenases domain-containing protein</fullName>
    </recommendedName>
</protein>
<dbReference type="Proteomes" id="UP000295781">
    <property type="component" value="Chromosome"/>
</dbReference>
<feature type="compositionally biased region" description="Gly residues" evidence="1">
    <location>
        <begin position="51"/>
        <end position="63"/>
    </location>
</feature>
<evidence type="ECO:0000313" key="3">
    <source>
        <dbReference type="EMBL" id="AUX25703.1"/>
    </source>
</evidence>
<dbReference type="InterPro" id="IPR000627">
    <property type="entry name" value="Intradiol_dOase_C"/>
</dbReference>
<dbReference type="GO" id="GO:0016702">
    <property type="term" value="F:oxidoreductase activity, acting on single donors with incorporation of molecular oxygen, incorporation of two atoms of oxygen"/>
    <property type="evidence" value="ECO:0007669"/>
    <property type="project" value="InterPro"/>
</dbReference>
<dbReference type="SUPFAM" id="SSF49482">
    <property type="entry name" value="Aromatic compound dioxygenase"/>
    <property type="match status" value="1"/>
</dbReference>
<feature type="domain" description="Intradiol ring-cleavage dioxygenases" evidence="2">
    <location>
        <begin position="117"/>
        <end position="258"/>
    </location>
</feature>
<feature type="compositionally biased region" description="Gly residues" evidence="1">
    <location>
        <begin position="80"/>
        <end position="94"/>
    </location>
</feature>
<dbReference type="OrthoDB" id="9805815at2"/>
<dbReference type="InterPro" id="IPR015889">
    <property type="entry name" value="Intradiol_dOase_core"/>
</dbReference>
<feature type="region of interest" description="Disordered" evidence="1">
    <location>
        <begin position="40"/>
        <end position="94"/>
    </location>
</feature>
<sequence length="319" mass="33688">MLEKNELVVRDVLYGGVARRQILIGAIAISAPVFVSCTEEDGGSIDDENAGGPGGGDGAGGSGATTSGTATTAPSATTSGTGGAGAGDAGGEGAGMLDLDPSMFDEAQRCTLTATDIEGPFFVDDDEFPDDTHLFRSDIREGLPGCELQLYFRLLDARNGCEPIPDAEVYIWHCNAEGSYSGFDGQDPSTPYSGPAERTPDNEERFCRGVQISDRNGVVGFRTIYPGWYRGHPVHVHLIARLRGQTTRLIVTQLHFRAALSEQIFESEPAYAARSTSTPQDSLDPQVGVGGPTIEDMEYEPGSGLVIGRLNVIVNGPQA</sequence>
<reference evidence="3 4" key="1">
    <citation type="submission" date="2015-09" db="EMBL/GenBank/DDBJ databases">
        <title>Sorangium comparison.</title>
        <authorList>
            <person name="Zaburannyi N."/>
            <person name="Bunk B."/>
            <person name="Overmann J."/>
            <person name="Mueller R."/>
        </authorList>
    </citation>
    <scope>NUCLEOTIDE SEQUENCE [LARGE SCALE GENOMIC DNA]</scope>
    <source>
        <strain evidence="3 4">So ceGT47</strain>
    </source>
</reference>
<dbReference type="Pfam" id="PF00775">
    <property type="entry name" value="Dioxygenase_C"/>
    <property type="match status" value="1"/>
</dbReference>
<accession>A0A4P2Q9E3</accession>
<name>A0A4P2Q9E3_SORCE</name>
<gene>
    <name evidence="3" type="ORF">SOCEGT47_062520</name>
</gene>
<dbReference type="RefSeq" id="WP_129352789.1">
    <property type="nucleotide sequence ID" value="NZ_CP012670.1"/>
</dbReference>
<dbReference type="Gene3D" id="2.60.130.10">
    <property type="entry name" value="Aromatic compound dioxygenase"/>
    <property type="match status" value="1"/>
</dbReference>
<feature type="compositionally biased region" description="Low complexity" evidence="1">
    <location>
        <begin position="64"/>
        <end position="79"/>
    </location>
</feature>
<feature type="compositionally biased region" description="Acidic residues" evidence="1">
    <location>
        <begin position="40"/>
        <end position="49"/>
    </location>
</feature>
<evidence type="ECO:0000259" key="2">
    <source>
        <dbReference type="Pfam" id="PF00775"/>
    </source>
</evidence>